<dbReference type="InterPro" id="IPR019587">
    <property type="entry name" value="Polyketide_cyclase/dehydratase"/>
</dbReference>
<accession>A0A4R4FC58</accession>
<comment type="caution">
    <text evidence="1">The sequence shown here is derived from an EMBL/GenBank/DDBJ whole genome shotgun (WGS) entry which is preliminary data.</text>
</comment>
<dbReference type="RefSeq" id="WP_132279456.1">
    <property type="nucleotide sequence ID" value="NZ_JAOBST010000019.1"/>
</dbReference>
<keyword evidence="2" id="KW-1185">Reference proteome</keyword>
<dbReference type="Pfam" id="PF10604">
    <property type="entry name" value="Polyketide_cyc2"/>
    <property type="match status" value="1"/>
</dbReference>
<name>A0A4R4FC58_9FIRM</name>
<gene>
    <name evidence="1" type="ORF">E1963_14690</name>
</gene>
<dbReference type="AlphaFoldDB" id="A0A4R4FC58"/>
<organism evidence="1 2">
    <name type="scientific">Extibacter muris</name>
    <dbReference type="NCBI Taxonomy" id="1796622"/>
    <lineage>
        <taxon>Bacteria</taxon>
        <taxon>Bacillati</taxon>
        <taxon>Bacillota</taxon>
        <taxon>Clostridia</taxon>
        <taxon>Lachnospirales</taxon>
        <taxon>Lachnospiraceae</taxon>
        <taxon>Extibacter</taxon>
    </lineage>
</organism>
<dbReference type="EMBL" id="SMMX01000014">
    <property type="protein sequence ID" value="TDA20858.1"/>
    <property type="molecule type" value="Genomic_DNA"/>
</dbReference>
<dbReference type="SUPFAM" id="SSF55961">
    <property type="entry name" value="Bet v1-like"/>
    <property type="match status" value="1"/>
</dbReference>
<dbReference type="Proteomes" id="UP000295710">
    <property type="component" value="Unassembled WGS sequence"/>
</dbReference>
<dbReference type="InterPro" id="IPR023393">
    <property type="entry name" value="START-like_dom_sf"/>
</dbReference>
<dbReference type="Gene3D" id="3.30.530.20">
    <property type="match status" value="1"/>
</dbReference>
<reference evidence="1 2" key="1">
    <citation type="journal article" date="2016" name="Nat. Microbiol.">
        <title>The Mouse Intestinal Bacterial Collection (miBC) provides host-specific insight into cultured diversity and functional potential of the gut microbiota.</title>
        <authorList>
            <person name="Lagkouvardos I."/>
            <person name="Pukall R."/>
            <person name="Abt B."/>
            <person name="Foesel B.U."/>
            <person name="Meier-Kolthoff J.P."/>
            <person name="Kumar N."/>
            <person name="Bresciani A."/>
            <person name="Martinez I."/>
            <person name="Just S."/>
            <person name="Ziegler C."/>
            <person name="Brugiroux S."/>
            <person name="Garzetti D."/>
            <person name="Wenning M."/>
            <person name="Bui T.P."/>
            <person name="Wang J."/>
            <person name="Hugenholtz F."/>
            <person name="Plugge C.M."/>
            <person name="Peterson D.A."/>
            <person name="Hornef M.W."/>
            <person name="Baines J.F."/>
            <person name="Smidt H."/>
            <person name="Walter J."/>
            <person name="Kristiansen K."/>
            <person name="Nielsen H.B."/>
            <person name="Haller D."/>
            <person name="Overmann J."/>
            <person name="Stecher B."/>
            <person name="Clavel T."/>
        </authorList>
    </citation>
    <scope>NUCLEOTIDE SEQUENCE [LARGE SCALE GENOMIC DNA]</scope>
    <source>
        <strain evidence="1 2">DSM 28560</strain>
    </source>
</reference>
<evidence type="ECO:0000313" key="2">
    <source>
        <dbReference type="Proteomes" id="UP000295710"/>
    </source>
</evidence>
<protein>
    <submittedName>
        <fullName evidence="1">Polyketide cyclase</fullName>
    </submittedName>
</protein>
<sequence length="136" mass="16104">MKQSTITAQFPCDIKTVWDIVVDNENYRWRSDLSKIVIIDENRFDEYTTSGFITHFRITAKEPYKEYRFAMENENMSGNWSGIFERHDGGTQITFTEEVQVKKAIMNLFVKGYLKKQQTKYIDNLKAAIEQQTNKR</sequence>
<evidence type="ECO:0000313" key="1">
    <source>
        <dbReference type="EMBL" id="TDA20858.1"/>
    </source>
</evidence>
<proteinExistence type="predicted"/>